<protein>
    <submittedName>
        <fullName evidence="2">Uncharacterized protein</fullName>
    </submittedName>
</protein>
<organism evidence="2">
    <name type="scientific">viral metagenome</name>
    <dbReference type="NCBI Taxonomy" id="1070528"/>
    <lineage>
        <taxon>unclassified sequences</taxon>
        <taxon>metagenomes</taxon>
        <taxon>organismal metagenomes</taxon>
    </lineage>
</organism>
<dbReference type="AlphaFoldDB" id="A0A6C0E0I8"/>
<evidence type="ECO:0000313" key="2">
    <source>
        <dbReference type="EMBL" id="QHT22110.1"/>
    </source>
</evidence>
<evidence type="ECO:0000256" key="1">
    <source>
        <dbReference type="SAM" id="Phobius"/>
    </source>
</evidence>
<dbReference type="EMBL" id="MN739703">
    <property type="protein sequence ID" value="QHT22110.1"/>
    <property type="molecule type" value="Genomic_DNA"/>
</dbReference>
<feature type="transmembrane region" description="Helical" evidence="1">
    <location>
        <begin position="116"/>
        <end position="138"/>
    </location>
</feature>
<name>A0A6C0E0I8_9ZZZZ</name>
<feature type="transmembrane region" description="Helical" evidence="1">
    <location>
        <begin position="7"/>
        <end position="29"/>
    </location>
</feature>
<sequence length="142" mass="16367">MTYKLNYAICYFCCCIFCVLLIVVGVSQIPDYLAIHDNIPIKITFYNSTSEPPIYTFSFQKPFLCITSISAMSINECNNITNCPLDIGLNKIYDYYCDCDTYKCSFMKTDNFYTSYQFLMIIICSSIIIIGGIILWVWDAKN</sequence>
<reference evidence="2" key="1">
    <citation type="journal article" date="2020" name="Nature">
        <title>Giant virus diversity and host interactions through global metagenomics.</title>
        <authorList>
            <person name="Schulz F."/>
            <person name="Roux S."/>
            <person name="Paez-Espino D."/>
            <person name="Jungbluth S."/>
            <person name="Walsh D.A."/>
            <person name="Denef V.J."/>
            <person name="McMahon K.D."/>
            <person name="Konstantinidis K.T."/>
            <person name="Eloe-Fadrosh E.A."/>
            <person name="Kyrpides N.C."/>
            <person name="Woyke T."/>
        </authorList>
    </citation>
    <scope>NUCLEOTIDE SEQUENCE</scope>
    <source>
        <strain evidence="2">GVMAG-M-3300023179-103</strain>
    </source>
</reference>
<accession>A0A6C0E0I8</accession>
<keyword evidence="1" id="KW-0812">Transmembrane</keyword>
<proteinExistence type="predicted"/>
<keyword evidence="1" id="KW-1133">Transmembrane helix</keyword>
<keyword evidence="1" id="KW-0472">Membrane</keyword>